<proteinExistence type="predicted"/>
<protein>
    <recommendedName>
        <fullName evidence="3">4Fe-4S cluster-binding domain-containing protein</fullName>
    </recommendedName>
</protein>
<sequence>MGDNIVICNENCSAGCNHCPYSMECMVRDDALPESLYTINDIKSDFIILSGGEPFELDYDLLHKYTCMCLICKKYFRIATGGAHLYSTIFEAIKE</sequence>
<gene>
    <name evidence="1" type="ORF">MCU_01399</name>
</gene>
<evidence type="ECO:0000313" key="1">
    <source>
        <dbReference type="EMBL" id="EJF82602.1"/>
    </source>
</evidence>
<comment type="caution">
    <text evidence="1">The sequence shown here is derived from an EMBL/GenBank/DDBJ whole genome shotgun (WGS) entry which is preliminary data.</text>
</comment>
<dbReference type="Proteomes" id="UP000008942">
    <property type="component" value="Unassembled WGS sequence"/>
</dbReference>
<name>A0ABN0GJQ8_BAREL</name>
<accession>A0ABN0GJQ8</accession>
<evidence type="ECO:0008006" key="3">
    <source>
        <dbReference type="Google" id="ProtNLM"/>
    </source>
</evidence>
<organism evidence="1 2">
    <name type="scientific">Bartonella elizabethae Re6043vi</name>
    <dbReference type="NCBI Taxonomy" id="1094554"/>
    <lineage>
        <taxon>Bacteria</taxon>
        <taxon>Pseudomonadati</taxon>
        <taxon>Pseudomonadota</taxon>
        <taxon>Alphaproteobacteria</taxon>
        <taxon>Hyphomicrobiales</taxon>
        <taxon>Bartonellaceae</taxon>
        <taxon>Bartonella</taxon>
    </lineage>
</organism>
<dbReference type="EMBL" id="AILW01000016">
    <property type="protein sequence ID" value="EJF82602.1"/>
    <property type="molecule type" value="Genomic_DNA"/>
</dbReference>
<reference evidence="1 2" key="1">
    <citation type="submission" date="2012-03" db="EMBL/GenBank/DDBJ databases">
        <title>The Genome Sequence of Bartonella elizabethae Re6043vi.</title>
        <authorList>
            <consortium name="The Broad Institute Genome Sequencing Platform"/>
            <consortium name="The Broad Institute Genome Sequencing Center for Infectious Disease"/>
            <person name="Feldgarden M."/>
            <person name="Kirby J."/>
            <person name="Kosoy M."/>
            <person name="Birtles R."/>
            <person name="Probert W.S."/>
            <person name="Chiaraviglio L."/>
            <person name="Young S.K."/>
            <person name="Zeng Q."/>
            <person name="Gargeya S."/>
            <person name="Fitzgerald M."/>
            <person name="Haas B."/>
            <person name="Abouelleil A."/>
            <person name="Alvarado L."/>
            <person name="Arachchi H.M."/>
            <person name="Berlin A."/>
            <person name="Chapman S.B."/>
            <person name="Gearin G."/>
            <person name="Goldberg J."/>
            <person name="Griggs A."/>
            <person name="Gujja S."/>
            <person name="Hansen M."/>
            <person name="Heiman D."/>
            <person name="Howarth C."/>
            <person name="Larimer J."/>
            <person name="Lui A."/>
            <person name="MacDonald P.J.P."/>
            <person name="McCowen C."/>
            <person name="Montmayeur A."/>
            <person name="Murphy C."/>
            <person name="Neiman D."/>
            <person name="Pearson M."/>
            <person name="Priest M."/>
            <person name="Roberts A."/>
            <person name="Saif S."/>
            <person name="Shea T."/>
            <person name="Sisk P."/>
            <person name="Stolte C."/>
            <person name="Sykes S."/>
            <person name="Wortman J."/>
            <person name="Nusbaum C."/>
            <person name="Birren B."/>
        </authorList>
    </citation>
    <scope>NUCLEOTIDE SEQUENCE [LARGE SCALE GENOMIC DNA]</scope>
    <source>
        <strain evidence="1 2">Re6043vi</strain>
    </source>
</reference>
<keyword evidence="2" id="KW-1185">Reference proteome</keyword>
<evidence type="ECO:0000313" key="2">
    <source>
        <dbReference type="Proteomes" id="UP000008942"/>
    </source>
</evidence>